<dbReference type="InterPro" id="IPR041985">
    <property type="entry name" value="Ribosomal_eL14_KOW"/>
</dbReference>
<reference evidence="3 4" key="1">
    <citation type="submission" date="2024-03" db="EMBL/GenBank/DDBJ databases">
        <title>Human intestinal bacterial collection.</title>
        <authorList>
            <person name="Pauvert C."/>
            <person name="Hitch T.C.A."/>
            <person name="Clavel T."/>
        </authorList>
    </citation>
    <scope>NUCLEOTIDE SEQUENCE [LARGE SCALE GENOMIC DNA]</scope>
    <source>
        <strain evidence="3 4">CLA-AA-H190</strain>
    </source>
</reference>
<dbReference type="CDD" id="cd06088">
    <property type="entry name" value="KOW_RPL14"/>
    <property type="match status" value="1"/>
</dbReference>
<accession>A0ABV1B3N5</accession>
<evidence type="ECO:0000256" key="2">
    <source>
        <dbReference type="ARBA" id="ARBA00023274"/>
    </source>
</evidence>
<evidence type="ECO:0000256" key="1">
    <source>
        <dbReference type="ARBA" id="ARBA00022980"/>
    </source>
</evidence>
<evidence type="ECO:0000313" key="4">
    <source>
        <dbReference type="Proteomes" id="UP001469749"/>
    </source>
</evidence>
<keyword evidence="2" id="KW-0687">Ribonucleoprotein</keyword>
<dbReference type="RefSeq" id="WP_147322305.1">
    <property type="nucleotide sequence ID" value="NZ_JBBMEK010000048.1"/>
</dbReference>
<dbReference type="EMBL" id="JBBMEK010000048">
    <property type="protein sequence ID" value="MEQ2364590.1"/>
    <property type="molecule type" value="Genomic_DNA"/>
</dbReference>
<proteinExistence type="predicted"/>
<evidence type="ECO:0000313" key="3">
    <source>
        <dbReference type="EMBL" id="MEQ2364590.1"/>
    </source>
</evidence>
<dbReference type="InterPro" id="IPR008991">
    <property type="entry name" value="Translation_prot_SH3-like_sf"/>
</dbReference>
<organism evidence="3 4">
    <name type="scientific">Coprococcus intestinihominis</name>
    <dbReference type="NCBI Taxonomy" id="3133154"/>
    <lineage>
        <taxon>Bacteria</taxon>
        <taxon>Bacillati</taxon>
        <taxon>Bacillota</taxon>
        <taxon>Clostridia</taxon>
        <taxon>Lachnospirales</taxon>
        <taxon>Lachnospiraceae</taxon>
        <taxon>Coprococcus</taxon>
    </lineage>
</organism>
<keyword evidence="1" id="KW-0689">Ribosomal protein</keyword>
<protein>
    <submittedName>
        <fullName evidence="3">KOW domain-containing RNA-binding protein</fullName>
    </submittedName>
</protein>
<name>A0ABV1B3N5_9FIRM</name>
<comment type="caution">
    <text evidence="3">The sequence shown here is derived from an EMBL/GenBank/DDBJ whole genome shotgun (WGS) entry which is preliminary data.</text>
</comment>
<gene>
    <name evidence="3" type="ORF">WMO25_05695</name>
</gene>
<dbReference type="Proteomes" id="UP001469749">
    <property type="component" value="Unassembled WGS sequence"/>
</dbReference>
<sequence>MMMKKKALSDKYPIGQLVRSRQGRDQNRLYIVTAVGDRNLDAADGTKWTVSKPKRKNPLHLQKINIRMDAEITDADIVKIIQTFENRKENQEDK</sequence>
<keyword evidence="4" id="KW-1185">Reference proteome</keyword>
<dbReference type="SUPFAM" id="SSF50104">
    <property type="entry name" value="Translation proteins SH3-like domain"/>
    <property type="match status" value="1"/>
</dbReference>